<dbReference type="AlphaFoldDB" id="X0Y0K2"/>
<name>X0Y0K2_9ZZZZ</name>
<feature type="non-terminal residue" evidence="1">
    <location>
        <position position="1"/>
    </location>
</feature>
<dbReference type="EMBL" id="BARS01058975">
    <property type="protein sequence ID" value="GAG42313.1"/>
    <property type="molecule type" value="Genomic_DNA"/>
</dbReference>
<feature type="non-terminal residue" evidence="1">
    <location>
        <position position="73"/>
    </location>
</feature>
<sequence>SELIDTFQVIRSLAEAGELSQLTVLEKDTIASTMSLFFMYDGFSLLSQDYTSINLLYSLINSFAINNRLPDLD</sequence>
<proteinExistence type="predicted"/>
<reference evidence="1" key="1">
    <citation type="journal article" date="2014" name="Front. Microbiol.">
        <title>High frequency of phylogenetically diverse reductive dehalogenase-homologous genes in deep subseafloor sedimentary metagenomes.</title>
        <authorList>
            <person name="Kawai M."/>
            <person name="Futagami T."/>
            <person name="Toyoda A."/>
            <person name="Takaki Y."/>
            <person name="Nishi S."/>
            <person name="Hori S."/>
            <person name="Arai W."/>
            <person name="Tsubouchi T."/>
            <person name="Morono Y."/>
            <person name="Uchiyama I."/>
            <person name="Ito T."/>
            <person name="Fujiyama A."/>
            <person name="Inagaki F."/>
            <person name="Takami H."/>
        </authorList>
    </citation>
    <scope>NUCLEOTIDE SEQUENCE</scope>
    <source>
        <strain evidence="1">Expedition CK06-06</strain>
    </source>
</reference>
<evidence type="ECO:0000313" key="1">
    <source>
        <dbReference type="EMBL" id="GAG42313.1"/>
    </source>
</evidence>
<organism evidence="1">
    <name type="scientific">marine sediment metagenome</name>
    <dbReference type="NCBI Taxonomy" id="412755"/>
    <lineage>
        <taxon>unclassified sequences</taxon>
        <taxon>metagenomes</taxon>
        <taxon>ecological metagenomes</taxon>
    </lineage>
</organism>
<gene>
    <name evidence="1" type="ORF">S01H1_85707</name>
</gene>
<protein>
    <submittedName>
        <fullName evidence="1">Uncharacterized protein</fullName>
    </submittedName>
</protein>
<comment type="caution">
    <text evidence="1">The sequence shown here is derived from an EMBL/GenBank/DDBJ whole genome shotgun (WGS) entry which is preliminary data.</text>
</comment>
<accession>X0Y0K2</accession>